<evidence type="ECO:0000313" key="2">
    <source>
        <dbReference type="EMBL" id="QDH78753.1"/>
    </source>
</evidence>
<evidence type="ECO:0000259" key="1">
    <source>
        <dbReference type="PROSITE" id="PS51819"/>
    </source>
</evidence>
<sequence>MLQSNLAFSSFAAKDLAKTQKFYEEVLGLEVTKNNMGILEVKTSGNQPIIIYPKPDHQPAVFTVLNFTVDNIEKTVDELIARGIRFEQYTGHIQTDSKGICRNEEGPQIAWFKDPAGNILSVLQE</sequence>
<accession>A0A514CG02</accession>
<dbReference type="OrthoDB" id="9804907at2"/>
<dbReference type="AlphaFoldDB" id="A0A514CG02"/>
<dbReference type="SUPFAM" id="SSF54593">
    <property type="entry name" value="Glyoxalase/Bleomycin resistance protein/Dihydroxybiphenyl dioxygenase"/>
    <property type="match status" value="1"/>
</dbReference>
<dbReference type="InterPro" id="IPR029068">
    <property type="entry name" value="Glyas_Bleomycin-R_OHBP_Dase"/>
</dbReference>
<dbReference type="PROSITE" id="PS51819">
    <property type="entry name" value="VOC"/>
    <property type="match status" value="1"/>
</dbReference>
<organism evidence="2 3">
    <name type="scientific">Echinicola soli</name>
    <dbReference type="NCBI Taxonomy" id="2591634"/>
    <lineage>
        <taxon>Bacteria</taxon>
        <taxon>Pseudomonadati</taxon>
        <taxon>Bacteroidota</taxon>
        <taxon>Cytophagia</taxon>
        <taxon>Cytophagales</taxon>
        <taxon>Cyclobacteriaceae</taxon>
        <taxon>Echinicola</taxon>
    </lineage>
</organism>
<gene>
    <name evidence="2" type="ORF">FKX85_06780</name>
</gene>
<keyword evidence="3" id="KW-1185">Reference proteome</keyword>
<dbReference type="EMBL" id="CP041253">
    <property type="protein sequence ID" value="QDH78753.1"/>
    <property type="molecule type" value="Genomic_DNA"/>
</dbReference>
<name>A0A514CG02_9BACT</name>
<proteinExistence type="predicted"/>
<dbReference type="Proteomes" id="UP000316614">
    <property type="component" value="Chromosome"/>
</dbReference>
<dbReference type="RefSeq" id="WP_141614007.1">
    <property type="nucleotide sequence ID" value="NZ_CP041253.1"/>
</dbReference>
<protein>
    <submittedName>
        <fullName evidence="2">VOC family protein</fullName>
    </submittedName>
</protein>
<dbReference type="Pfam" id="PF00903">
    <property type="entry name" value="Glyoxalase"/>
    <property type="match status" value="1"/>
</dbReference>
<dbReference type="InterPro" id="IPR004360">
    <property type="entry name" value="Glyas_Fos-R_dOase_dom"/>
</dbReference>
<dbReference type="InterPro" id="IPR037523">
    <property type="entry name" value="VOC_core"/>
</dbReference>
<feature type="domain" description="VOC" evidence="1">
    <location>
        <begin position="5"/>
        <end position="125"/>
    </location>
</feature>
<reference evidence="2 3" key="1">
    <citation type="submission" date="2019-06" db="EMBL/GenBank/DDBJ databases">
        <title>Echinicola alkalisoli sp. nov. isolated from saline soil.</title>
        <authorList>
            <person name="Sun J.-Q."/>
            <person name="Xu L."/>
        </authorList>
    </citation>
    <scope>NUCLEOTIDE SEQUENCE [LARGE SCALE GENOMIC DNA]</scope>
    <source>
        <strain evidence="2 3">LN3S3</strain>
    </source>
</reference>
<evidence type="ECO:0000313" key="3">
    <source>
        <dbReference type="Proteomes" id="UP000316614"/>
    </source>
</evidence>
<dbReference type="KEGG" id="echi:FKX85_06780"/>
<dbReference type="Gene3D" id="3.10.180.10">
    <property type="entry name" value="2,3-Dihydroxybiphenyl 1,2-Dioxygenase, domain 1"/>
    <property type="match status" value="1"/>
</dbReference>